<evidence type="ECO:0000313" key="10">
    <source>
        <dbReference type="EMBL" id="CAL5136537.1"/>
    </source>
</evidence>
<dbReference type="InterPro" id="IPR004018">
    <property type="entry name" value="RPEL_repeat"/>
</dbReference>
<comment type="subcellular location">
    <subcellularLocation>
        <location evidence="1">Nucleus</location>
    </subcellularLocation>
</comment>
<name>A0AAV2TM91_CALDB</name>
<dbReference type="SMART" id="SM00513">
    <property type="entry name" value="SAP"/>
    <property type="match status" value="1"/>
</dbReference>
<dbReference type="Gene3D" id="1.10.720.30">
    <property type="entry name" value="SAP domain"/>
    <property type="match status" value="1"/>
</dbReference>
<keyword evidence="2" id="KW-0677">Repeat</keyword>
<sequence length="776" mass="83418">MSGDQSFKKSGSPRSSTEVSSLQVNRIKNKEALEKGLRCRRSVKELVNQGILLNPFISHPDKVRQLQRAKTSDLLKHKIEKRPDRQYLINRRIIRDDKPGTSPFILERCHSLEKHHLQSSLSSKLTTRPGSLELIEKGVLQVDPGVDSLVRCGSIQYPRVESPSPYAPLESIAESEPIPTPPPIPSSAVISPQCTNPADLGTSSANVGRTRINSTSRSSGSSSRSIREETVVYKLGSLVFHNYCPKTTHSFSPSICSSASFQQKQKAREAQQADLLRLQDTARVHRLVEQEINKRANLASHGPSPVLKLAGEIPTTSTAALFVNGQKIPGKPVDVFSPFPFSPTSTCSVETPFSVAAMSVDSAEYSLTPNPNDFSATNSPMISTPVAHLSLNINGSSVHSLESFERLTLTQLKAECRQRKLPRSGLKATLIKQLEPYANEILPKYFPDSESIPKDGAKTDQKNVSVVGSPQAVVLKSSASSPAPAPVWTAPVPSPPSSSSCSSSLTTSSQAPIFTLNGVNTNSLITASTVQNGVFVYSVSQSSASRPQLNQPTNISSLSLLNNSQTLLVQHQQQPNVVVNQCASLHHSYSAPYMIQTSSLPSSQTQPQVQPTTCSLTKQPTIYIASDLFSFTHAANLLSTANGRIASTGAGQPLLATTTNGVLVRSVMLNGLPSLCQQGTDAPPQHSAAGEVMVQATTTTPHATPPPPPSKALNSKKPLVHAASLSNIPSPKKQEAASGHSGQPPSLNQIEEVWLRIRQLRRLIAKASDDCNDLAH</sequence>
<keyword evidence="5" id="KW-0804">Transcription</keyword>
<proteinExistence type="predicted"/>
<dbReference type="Gene3D" id="6.10.140.2040">
    <property type="match status" value="2"/>
</dbReference>
<evidence type="ECO:0000259" key="9">
    <source>
        <dbReference type="PROSITE" id="PS50800"/>
    </source>
</evidence>
<feature type="region of interest" description="Disordered" evidence="8">
    <location>
        <begin position="1"/>
        <end position="23"/>
    </location>
</feature>
<feature type="region of interest" description="Disordered" evidence="8">
    <location>
        <begin position="481"/>
        <end position="504"/>
    </location>
</feature>
<dbReference type="GO" id="GO:0045944">
    <property type="term" value="P:positive regulation of transcription by RNA polymerase II"/>
    <property type="evidence" value="ECO:0007669"/>
    <property type="project" value="TreeGrafter"/>
</dbReference>
<dbReference type="EMBL" id="CAXLJL010000334">
    <property type="protein sequence ID" value="CAL5136537.1"/>
    <property type="molecule type" value="Genomic_DNA"/>
</dbReference>
<dbReference type="SUPFAM" id="SSF68906">
    <property type="entry name" value="SAP domain"/>
    <property type="match status" value="1"/>
</dbReference>
<dbReference type="GO" id="GO:0003713">
    <property type="term" value="F:transcription coactivator activity"/>
    <property type="evidence" value="ECO:0007669"/>
    <property type="project" value="TreeGrafter"/>
</dbReference>
<protein>
    <recommendedName>
        <fullName evidence="9">SAP domain-containing protein</fullName>
    </recommendedName>
</protein>
<dbReference type="AlphaFoldDB" id="A0AAV2TM91"/>
<evidence type="ECO:0000256" key="6">
    <source>
        <dbReference type="ARBA" id="ARBA00023242"/>
    </source>
</evidence>
<feature type="compositionally biased region" description="Polar residues" evidence="8">
    <location>
        <begin position="193"/>
        <end position="207"/>
    </location>
</feature>
<dbReference type="InterPro" id="IPR043451">
    <property type="entry name" value="Myocardin-like"/>
</dbReference>
<feature type="region of interest" description="Disordered" evidence="8">
    <location>
        <begin position="172"/>
        <end position="226"/>
    </location>
</feature>
<evidence type="ECO:0000256" key="7">
    <source>
        <dbReference type="PROSITE-ProRule" id="PRU00401"/>
    </source>
</evidence>
<feature type="compositionally biased region" description="Low complexity" evidence="8">
    <location>
        <begin position="208"/>
        <end position="224"/>
    </location>
</feature>
<dbReference type="PANTHER" id="PTHR22793">
    <property type="entry name" value="MYOCARDIN-RELATED TRANSCRIPTION FACTOR-RELATED"/>
    <property type="match status" value="1"/>
</dbReference>
<accession>A0AAV2TM91</accession>
<evidence type="ECO:0000313" key="11">
    <source>
        <dbReference type="Proteomes" id="UP001497525"/>
    </source>
</evidence>
<dbReference type="PROSITE" id="PS50800">
    <property type="entry name" value="SAP"/>
    <property type="match status" value="1"/>
</dbReference>
<keyword evidence="4" id="KW-0175">Coiled coil</keyword>
<dbReference type="InterPro" id="IPR036361">
    <property type="entry name" value="SAP_dom_sf"/>
</dbReference>
<feature type="repeat" description="RPEL" evidence="7">
    <location>
        <begin position="73"/>
        <end position="98"/>
    </location>
</feature>
<feature type="region of interest" description="Disordered" evidence="8">
    <location>
        <begin position="698"/>
        <end position="718"/>
    </location>
</feature>
<feature type="repeat" description="RPEL" evidence="7">
    <location>
        <begin position="119"/>
        <end position="144"/>
    </location>
</feature>
<evidence type="ECO:0000256" key="8">
    <source>
        <dbReference type="SAM" id="MobiDB-lite"/>
    </source>
</evidence>
<evidence type="ECO:0000256" key="3">
    <source>
        <dbReference type="ARBA" id="ARBA00023015"/>
    </source>
</evidence>
<evidence type="ECO:0000256" key="2">
    <source>
        <dbReference type="ARBA" id="ARBA00022737"/>
    </source>
</evidence>
<keyword evidence="3" id="KW-0805">Transcription regulation</keyword>
<dbReference type="PROSITE" id="PS51073">
    <property type="entry name" value="RPEL"/>
    <property type="match status" value="2"/>
</dbReference>
<organism evidence="10 11">
    <name type="scientific">Calicophoron daubneyi</name>
    <name type="common">Rumen fluke</name>
    <name type="synonym">Paramphistomum daubneyi</name>
    <dbReference type="NCBI Taxonomy" id="300641"/>
    <lineage>
        <taxon>Eukaryota</taxon>
        <taxon>Metazoa</taxon>
        <taxon>Spiralia</taxon>
        <taxon>Lophotrochozoa</taxon>
        <taxon>Platyhelminthes</taxon>
        <taxon>Trematoda</taxon>
        <taxon>Digenea</taxon>
        <taxon>Plagiorchiida</taxon>
        <taxon>Pronocephalata</taxon>
        <taxon>Paramphistomoidea</taxon>
        <taxon>Paramphistomidae</taxon>
        <taxon>Calicophoron</taxon>
    </lineage>
</organism>
<comment type="caution">
    <text evidence="10">The sequence shown here is derived from an EMBL/GenBank/DDBJ whole genome shotgun (WGS) entry which is preliminary data.</text>
</comment>
<dbReference type="InterPro" id="IPR003034">
    <property type="entry name" value="SAP_dom"/>
</dbReference>
<keyword evidence="6" id="KW-0539">Nucleus</keyword>
<dbReference type="PANTHER" id="PTHR22793:SF12">
    <property type="entry name" value="MYOCARDIN-RELATED TRANSCRIPTION FACTOR, ISOFORM H"/>
    <property type="match status" value="1"/>
</dbReference>
<gene>
    <name evidence="10" type="ORF">CDAUBV1_LOCUS10675</name>
</gene>
<dbReference type="Proteomes" id="UP001497525">
    <property type="component" value="Unassembled WGS sequence"/>
</dbReference>
<evidence type="ECO:0000256" key="5">
    <source>
        <dbReference type="ARBA" id="ARBA00023163"/>
    </source>
</evidence>
<reference evidence="10" key="1">
    <citation type="submission" date="2024-06" db="EMBL/GenBank/DDBJ databases">
        <authorList>
            <person name="Liu X."/>
            <person name="Lenzi L."/>
            <person name="Haldenby T S."/>
            <person name="Uol C."/>
        </authorList>
    </citation>
    <scope>NUCLEOTIDE SEQUENCE</scope>
</reference>
<evidence type="ECO:0000256" key="4">
    <source>
        <dbReference type="ARBA" id="ARBA00023054"/>
    </source>
</evidence>
<dbReference type="SMART" id="SM00707">
    <property type="entry name" value="RPEL"/>
    <property type="match status" value="3"/>
</dbReference>
<dbReference type="Pfam" id="PF02037">
    <property type="entry name" value="SAP"/>
    <property type="match status" value="1"/>
</dbReference>
<feature type="domain" description="SAP" evidence="9">
    <location>
        <begin position="404"/>
        <end position="438"/>
    </location>
</feature>
<evidence type="ECO:0000256" key="1">
    <source>
        <dbReference type="ARBA" id="ARBA00004123"/>
    </source>
</evidence>
<dbReference type="GO" id="GO:0005634">
    <property type="term" value="C:nucleus"/>
    <property type="evidence" value="ECO:0007669"/>
    <property type="project" value="UniProtKB-SubCell"/>
</dbReference>